<evidence type="ECO:0000313" key="9">
    <source>
        <dbReference type="Proteomes" id="UP000736164"/>
    </source>
</evidence>
<evidence type="ECO:0000313" key="8">
    <source>
        <dbReference type="EMBL" id="MBN3312374.1"/>
    </source>
</evidence>
<keyword evidence="4 6" id="KW-1133">Transmembrane helix</keyword>
<evidence type="ECO:0000256" key="5">
    <source>
        <dbReference type="ARBA" id="ARBA00023136"/>
    </source>
</evidence>
<evidence type="ECO:0000256" key="4">
    <source>
        <dbReference type="ARBA" id="ARBA00022989"/>
    </source>
</evidence>
<feature type="non-terminal residue" evidence="8">
    <location>
        <position position="139"/>
    </location>
</feature>
<organism evidence="8 9">
    <name type="scientific">Atractosteus spatula</name>
    <name type="common">Alligator gar</name>
    <name type="synonym">Lepisosteus spatula</name>
    <dbReference type="NCBI Taxonomy" id="7917"/>
    <lineage>
        <taxon>Eukaryota</taxon>
        <taxon>Metazoa</taxon>
        <taxon>Chordata</taxon>
        <taxon>Craniata</taxon>
        <taxon>Vertebrata</taxon>
        <taxon>Euteleostomi</taxon>
        <taxon>Actinopterygii</taxon>
        <taxon>Neopterygii</taxon>
        <taxon>Holostei</taxon>
        <taxon>Semionotiformes</taxon>
        <taxon>Lepisosteidae</taxon>
        <taxon>Atractosteus</taxon>
    </lineage>
</organism>
<dbReference type="Proteomes" id="UP000736164">
    <property type="component" value="Unassembled WGS sequence"/>
</dbReference>
<comment type="caution">
    <text evidence="8">The sequence shown here is derived from an EMBL/GenBank/DDBJ whole genome shotgun (WGS) entry which is preliminary data.</text>
</comment>
<dbReference type="Pfam" id="PF07681">
    <property type="entry name" value="DoxX"/>
    <property type="match status" value="1"/>
</dbReference>
<dbReference type="AlphaFoldDB" id="A0A8J7NDK6"/>
<evidence type="ECO:0000256" key="7">
    <source>
        <dbReference type="SAM" id="SignalP"/>
    </source>
</evidence>
<dbReference type="PANTHER" id="PTHR13163:SF2">
    <property type="entry name" value="TRANSMEMBRANE PROTEIN 35B"/>
    <property type="match status" value="1"/>
</dbReference>
<keyword evidence="7" id="KW-0732">Signal</keyword>
<reference evidence="8" key="1">
    <citation type="journal article" date="2021" name="Cell">
        <title>Tracing the genetic footprints of vertebrate landing in non-teleost ray-finned fishes.</title>
        <authorList>
            <person name="Bi X."/>
            <person name="Wang K."/>
            <person name="Yang L."/>
            <person name="Pan H."/>
            <person name="Jiang H."/>
            <person name="Wei Q."/>
            <person name="Fang M."/>
            <person name="Yu H."/>
            <person name="Zhu C."/>
            <person name="Cai Y."/>
            <person name="He Y."/>
            <person name="Gan X."/>
            <person name="Zeng H."/>
            <person name="Yu D."/>
            <person name="Zhu Y."/>
            <person name="Jiang H."/>
            <person name="Qiu Q."/>
            <person name="Yang H."/>
            <person name="Zhang Y.E."/>
            <person name="Wang W."/>
            <person name="Zhu M."/>
            <person name="He S."/>
            <person name="Zhang G."/>
        </authorList>
    </citation>
    <scope>NUCLEOTIDE SEQUENCE</scope>
    <source>
        <strain evidence="8">Allg_001</strain>
    </source>
</reference>
<evidence type="ECO:0000256" key="2">
    <source>
        <dbReference type="ARBA" id="ARBA00006679"/>
    </source>
</evidence>
<feature type="transmembrane region" description="Helical" evidence="6">
    <location>
        <begin position="108"/>
        <end position="127"/>
    </location>
</feature>
<accession>A0A8J7NDK6</accession>
<protein>
    <submittedName>
        <fullName evidence="8">TM35B protein</fullName>
    </submittedName>
</protein>
<feature type="non-terminal residue" evidence="8">
    <location>
        <position position="1"/>
    </location>
</feature>
<feature type="signal peptide" evidence="7">
    <location>
        <begin position="1"/>
        <end position="21"/>
    </location>
</feature>
<sequence>MAVLFTLIRVLLGLFFALTGAVKLTDKISEGVFRELRSQFVQFAEVFPLRVFGLKPEPDQYLLATGWTELVAGLLLAFGPRRLQELSNFTLTVVMMVALFTLLKLQEPPAVCCPAAVCLGLLLLLNLRGQGRQVKAKAE</sequence>
<feature type="chain" id="PRO_5035245460" evidence="7">
    <location>
        <begin position="22"/>
        <end position="139"/>
    </location>
</feature>
<evidence type="ECO:0000256" key="6">
    <source>
        <dbReference type="SAM" id="Phobius"/>
    </source>
</evidence>
<dbReference type="EMBL" id="JAAWVO010004934">
    <property type="protein sequence ID" value="MBN3312374.1"/>
    <property type="molecule type" value="Genomic_DNA"/>
</dbReference>
<name>A0A8J7NDK6_ATRSP</name>
<keyword evidence="3 6" id="KW-0812">Transmembrane</keyword>
<comment type="similarity">
    <text evidence="2">Belongs to the DoxX family.</text>
</comment>
<dbReference type="PANTHER" id="PTHR13163">
    <property type="entry name" value="SPINAL CORD EXPRESSION PROTEIN 4"/>
    <property type="match status" value="1"/>
</dbReference>
<feature type="transmembrane region" description="Helical" evidence="6">
    <location>
        <begin position="61"/>
        <end position="79"/>
    </location>
</feature>
<dbReference type="InterPro" id="IPR032808">
    <property type="entry name" value="DoxX"/>
</dbReference>
<proteinExistence type="inferred from homology"/>
<evidence type="ECO:0000256" key="3">
    <source>
        <dbReference type="ARBA" id="ARBA00022692"/>
    </source>
</evidence>
<evidence type="ECO:0000256" key="1">
    <source>
        <dbReference type="ARBA" id="ARBA00004141"/>
    </source>
</evidence>
<dbReference type="InterPro" id="IPR040399">
    <property type="entry name" value="TMEM35A/B"/>
</dbReference>
<keyword evidence="5 6" id="KW-0472">Membrane</keyword>
<feature type="transmembrane region" description="Helical" evidence="6">
    <location>
        <begin position="86"/>
        <end position="102"/>
    </location>
</feature>
<keyword evidence="9" id="KW-1185">Reference proteome</keyword>
<gene>
    <name evidence="8" type="primary">Tmem35b</name>
    <name evidence="8" type="ORF">GTO95_0017247</name>
</gene>
<comment type="subcellular location">
    <subcellularLocation>
        <location evidence="1">Membrane</location>
        <topology evidence="1">Multi-pass membrane protein</topology>
    </subcellularLocation>
</comment>
<dbReference type="GO" id="GO:0016020">
    <property type="term" value="C:membrane"/>
    <property type="evidence" value="ECO:0007669"/>
    <property type="project" value="UniProtKB-SubCell"/>
</dbReference>